<dbReference type="AlphaFoldDB" id="A0A4Q7Z028"/>
<comment type="caution">
    <text evidence="1">The sequence shown here is derived from an EMBL/GenBank/DDBJ whole genome shotgun (WGS) entry which is preliminary data.</text>
</comment>
<evidence type="ECO:0000313" key="1">
    <source>
        <dbReference type="EMBL" id="RZU43612.1"/>
    </source>
</evidence>
<protein>
    <submittedName>
        <fullName evidence="1">Uncharacterized protein</fullName>
    </submittedName>
</protein>
<dbReference type="Proteomes" id="UP000292958">
    <property type="component" value="Unassembled WGS sequence"/>
</dbReference>
<gene>
    <name evidence="1" type="ORF">BDD14_5291</name>
</gene>
<keyword evidence="2" id="KW-1185">Reference proteome</keyword>
<organism evidence="1 2">
    <name type="scientific">Edaphobacter modestus</name>
    <dbReference type="NCBI Taxonomy" id="388466"/>
    <lineage>
        <taxon>Bacteria</taxon>
        <taxon>Pseudomonadati</taxon>
        <taxon>Acidobacteriota</taxon>
        <taxon>Terriglobia</taxon>
        <taxon>Terriglobales</taxon>
        <taxon>Acidobacteriaceae</taxon>
        <taxon>Edaphobacter</taxon>
    </lineage>
</organism>
<name>A0A4Q7Z028_9BACT</name>
<evidence type="ECO:0000313" key="2">
    <source>
        <dbReference type="Proteomes" id="UP000292958"/>
    </source>
</evidence>
<accession>A0A4Q7Z028</accession>
<dbReference type="EMBL" id="SHKW01000001">
    <property type="protein sequence ID" value="RZU43612.1"/>
    <property type="molecule type" value="Genomic_DNA"/>
</dbReference>
<reference evidence="1 2" key="1">
    <citation type="submission" date="2019-02" db="EMBL/GenBank/DDBJ databases">
        <title>Genomic Encyclopedia of Archaeal and Bacterial Type Strains, Phase II (KMG-II): from individual species to whole genera.</title>
        <authorList>
            <person name="Goeker M."/>
        </authorList>
    </citation>
    <scope>NUCLEOTIDE SEQUENCE [LARGE SCALE GENOMIC DNA]</scope>
    <source>
        <strain evidence="1 2">DSM 18101</strain>
    </source>
</reference>
<sequence length="87" mass="9894">MQSRYVGTMYGFVGERDFDVTLSMRGRIVNLRKVTEEVPVLPCYYSENQVEVKTHVTVVISEELPILRVGGAGMDFKRVEVIRNIGD</sequence>
<proteinExistence type="predicted"/>